<evidence type="ECO:0000256" key="2">
    <source>
        <dbReference type="ARBA" id="ARBA00012840"/>
    </source>
</evidence>
<keyword evidence="3" id="KW-0436">Ligase</keyword>
<keyword evidence="4" id="KW-0547">Nucleotide-binding</keyword>
<feature type="binding site" evidence="8">
    <location>
        <position position="370"/>
    </location>
    <ligand>
        <name>L-serine</name>
        <dbReference type="ChEBI" id="CHEBI:33384"/>
    </ligand>
</feature>
<dbReference type="Gene3D" id="3.30.930.10">
    <property type="entry name" value="Bira Bifunctional Protein, Domain 2"/>
    <property type="match status" value="1"/>
</dbReference>
<dbReference type="InterPro" id="IPR002317">
    <property type="entry name" value="Ser-tRNA-ligase_type_1"/>
</dbReference>
<dbReference type="Pfam" id="PF00587">
    <property type="entry name" value="tRNA-synt_2b"/>
    <property type="match status" value="1"/>
</dbReference>
<feature type="binding site" evidence="9">
    <location>
        <begin position="251"/>
        <end position="253"/>
    </location>
    <ligand>
        <name>ATP</name>
        <dbReference type="ChEBI" id="CHEBI:30616"/>
    </ligand>
</feature>
<evidence type="ECO:0000256" key="5">
    <source>
        <dbReference type="ARBA" id="ARBA00022840"/>
    </source>
</evidence>
<dbReference type="Proteomes" id="UP001608902">
    <property type="component" value="Unassembled WGS sequence"/>
</dbReference>
<evidence type="ECO:0000256" key="8">
    <source>
        <dbReference type="PIRSR" id="PIRSR001529-1"/>
    </source>
</evidence>
<dbReference type="InterPro" id="IPR006195">
    <property type="entry name" value="aa-tRNA-synth_II"/>
</dbReference>
<feature type="binding site" evidence="8">
    <location>
        <position position="220"/>
    </location>
    <ligand>
        <name>L-serine</name>
        <dbReference type="ChEBI" id="CHEBI:33384"/>
    </ligand>
</feature>
<proteinExistence type="inferred from homology"/>
<evidence type="ECO:0000313" key="11">
    <source>
        <dbReference type="EMBL" id="MFH4977375.1"/>
    </source>
</evidence>
<reference evidence="11 12" key="1">
    <citation type="submission" date="2024-08" db="EMBL/GenBank/DDBJ databases">
        <title>Gnathostoma spinigerum genome.</title>
        <authorList>
            <person name="Gonzalez-Bertolin B."/>
            <person name="Monzon S."/>
            <person name="Zaballos A."/>
            <person name="Jimenez P."/>
            <person name="Dekumyoy P."/>
            <person name="Varona S."/>
            <person name="Cuesta I."/>
            <person name="Sumanam S."/>
            <person name="Adisakwattana P."/>
            <person name="Gasser R.B."/>
            <person name="Hernandez-Gonzalez A."/>
            <person name="Young N.D."/>
            <person name="Perteguer M.J."/>
        </authorList>
    </citation>
    <scope>NUCLEOTIDE SEQUENCE [LARGE SCALE GENOMIC DNA]</scope>
    <source>
        <strain evidence="11">AL3</strain>
        <tissue evidence="11">Liver</tissue>
    </source>
</reference>
<dbReference type="PIRSF" id="PIRSF001529">
    <property type="entry name" value="Ser-tRNA-synth_IIa"/>
    <property type="match status" value="1"/>
</dbReference>
<dbReference type="FunFam" id="3.30.930.10:FF:000078">
    <property type="entry name" value="Seryl-tRNA synthetase"/>
    <property type="match status" value="1"/>
</dbReference>
<dbReference type="PANTHER" id="PTHR11778">
    <property type="entry name" value="SERYL-TRNA SYNTHETASE"/>
    <property type="match status" value="1"/>
</dbReference>
<keyword evidence="12" id="KW-1185">Reference proteome</keyword>
<feature type="domain" description="Aminoacyl-transfer RNA synthetases class-II family profile" evidence="10">
    <location>
        <begin position="161"/>
        <end position="398"/>
    </location>
</feature>
<accession>A0ABD6EBF9</accession>
<dbReference type="SUPFAM" id="SSF55681">
    <property type="entry name" value="Class II aaRS and biotin synthetases"/>
    <property type="match status" value="1"/>
</dbReference>
<dbReference type="AlphaFoldDB" id="A0ABD6EBF9"/>
<gene>
    <name evidence="11" type="ORF">AB6A40_004084</name>
</gene>
<evidence type="ECO:0000256" key="1">
    <source>
        <dbReference type="ARBA" id="ARBA00010728"/>
    </source>
</evidence>
<dbReference type="PROSITE" id="PS50862">
    <property type="entry name" value="AA_TRNA_LIGASE_II"/>
    <property type="match status" value="1"/>
</dbReference>
<feature type="binding site" evidence="8">
    <location>
        <position position="251"/>
    </location>
    <ligand>
        <name>L-serine</name>
        <dbReference type="ChEBI" id="CHEBI:33384"/>
    </ligand>
</feature>
<comment type="similarity">
    <text evidence="1">Belongs to the class-II aminoacyl-tRNA synthetase family. Type-1 seryl-tRNA synthetase subfamily.</text>
</comment>
<organism evidence="11 12">
    <name type="scientific">Gnathostoma spinigerum</name>
    <dbReference type="NCBI Taxonomy" id="75299"/>
    <lineage>
        <taxon>Eukaryota</taxon>
        <taxon>Metazoa</taxon>
        <taxon>Ecdysozoa</taxon>
        <taxon>Nematoda</taxon>
        <taxon>Chromadorea</taxon>
        <taxon>Rhabditida</taxon>
        <taxon>Spirurina</taxon>
        <taxon>Gnathostomatomorpha</taxon>
        <taxon>Gnathostomatoidea</taxon>
        <taxon>Gnathostomatidae</taxon>
        <taxon>Gnathostoma</taxon>
    </lineage>
</organism>
<dbReference type="EMBL" id="JBGFUD010002256">
    <property type="protein sequence ID" value="MFH4977375.1"/>
    <property type="molecule type" value="Genomic_DNA"/>
</dbReference>
<evidence type="ECO:0000256" key="3">
    <source>
        <dbReference type="ARBA" id="ARBA00022598"/>
    </source>
</evidence>
<feature type="binding site" evidence="8">
    <location>
        <position position="273"/>
    </location>
    <ligand>
        <name>L-serine</name>
        <dbReference type="ChEBI" id="CHEBI:33384"/>
    </ligand>
</feature>
<evidence type="ECO:0000256" key="9">
    <source>
        <dbReference type="PIRSR" id="PIRSR001529-2"/>
    </source>
</evidence>
<dbReference type="InterPro" id="IPR045864">
    <property type="entry name" value="aa-tRNA-synth_II/BPL/LPL"/>
</dbReference>
<evidence type="ECO:0000256" key="6">
    <source>
        <dbReference type="ARBA" id="ARBA00023146"/>
    </source>
</evidence>
<feature type="site" description="Important for serine binding" evidence="8">
    <location>
        <position position="372"/>
    </location>
</feature>
<dbReference type="InterPro" id="IPR002314">
    <property type="entry name" value="aa-tRNA-synt_IIb"/>
</dbReference>
<evidence type="ECO:0000256" key="4">
    <source>
        <dbReference type="ARBA" id="ARBA00022741"/>
    </source>
</evidence>
<evidence type="ECO:0000259" key="10">
    <source>
        <dbReference type="PROSITE" id="PS50862"/>
    </source>
</evidence>
<feature type="binding site" evidence="9">
    <location>
        <begin position="337"/>
        <end position="340"/>
    </location>
    <ligand>
        <name>ATP</name>
        <dbReference type="ChEBI" id="CHEBI:30616"/>
    </ligand>
</feature>
<dbReference type="PRINTS" id="PR00981">
    <property type="entry name" value="TRNASYNTHSER"/>
</dbReference>
<keyword evidence="5 9" id="KW-0067">ATP-binding</keyword>
<sequence length="424" mass="48273">MYKTIAWRIRWLLDSPCARMVNHWAASRPELDFDYLLDERNIDRIRKNICNRKGVGDIDLVHKLWKKIQNALNERPSVKEYQALWDKFYDESSRIPNMSHNCAPVGDESKVETVRVFGGIKRESKHLVTAERIARSWRSVLYPRQACGSRSYAFLGPLAELEQALLSYVEEYLEKAGFHALIVPDIVPSSTTSACGLQQRSGQSIKYSILNQPGMDLSGTAEMGISDLIKNRLFKESDLPLRLTAKSRCYRPEVSKSAAEARLYRVHEFTKVEMYVLCKPEYSDQELENLVSIQCALFDSLGLHCRLLNMPTEELGASAARKFDIEAWMPGRQLFGEVSSASNCTDFQARRLGIMYESVNGEKKFAHTCNATAVATTRTLIAILETYQDDRRNLKCLPSVLKEKMSERRCAPLKLQPAPSLNVF</sequence>
<dbReference type="GO" id="GO:0005524">
    <property type="term" value="F:ATP binding"/>
    <property type="evidence" value="ECO:0007669"/>
    <property type="project" value="UniProtKB-KW"/>
</dbReference>
<evidence type="ECO:0000256" key="7">
    <source>
        <dbReference type="ARBA" id="ARBA00031113"/>
    </source>
</evidence>
<protein>
    <recommendedName>
        <fullName evidence="2">serine--tRNA ligase</fullName>
        <ecNumber evidence="2">6.1.1.11</ecNumber>
    </recommendedName>
    <alternativeName>
        <fullName evidence="7">Seryl-tRNA synthetase</fullName>
    </alternativeName>
</protein>
<comment type="caution">
    <text evidence="11">The sequence shown here is derived from an EMBL/GenBank/DDBJ whole genome shotgun (WGS) entry which is preliminary data.</text>
</comment>
<feature type="binding site" evidence="9">
    <location>
        <begin position="266"/>
        <end position="269"/>
    </location>
    <ligand>
        <name>ATP</name>
        <dbReference type="ChEBI" id="CHEBI:30616"/>
    </ligand>
</feature>
<dbReference type="GO" id="GO:0004828">
    <property type="term" value="F:serine-tRNA ligase activity"/>
    <property type="evidence" value="ECO:0007669"/>
    <property type="project" value="UniProtKB-EC"/>
</dbReference>
<name>A0ABD6EBF9_9BILA</name>
<dbReference type="EC" id="6.1.1.11" evidence="2"/>
<keyword evidence="6" id="KW-0030">Aminoacyl-tRNA synthetase</keyword>
<evidence type="ECO:0000313" key="12">
    <source>
        <dbReference type="Proteomes" id="UP001608902"/>
    </source>
</evidence>